<feature type="compositionally biased region" description="Polar residues" evidence="1">
    <location>
        <begin position="78"/>
        <end position="99"/>
    </location>
</feature>
<dbReference type="VEuPathDB" id="CryptoDB:Vbra_14075"/>
<feature type="region of interest" description="Disordered" evidence="1">
    <location>
        <begin position="235"/>
        <end position="255"/>
    </location>
</feature>
<name>A0A0G4EZB7_VITBC</name>
<dbReference type="InParanoid" id="A0A0G4EZB7"/>
<dbReference type="EMBL" id="CDMY01000355">
    <property type="protein sequence ID" value="CEM04658.1"/>
    <property type="molecule type" value="Genomic_DNA"/>
</dbReference>
<gene>
    <name evidence="2" type="ORF">Vbra_14075</name>
</gene>
<feature type="compositionally biased region" description="Basic and acidic residues" evidence="1">
    <location>
        <begin position="53"/>
        <end position="62"/>
    </location>
</feature>
<reference evidence="2 3" key="1">
    <citation type="submission" date="2014-11" db="EMBL/GenBank/DDBJ databases">
        <authorList>
            <person name="Zhu J."/>
            <person name="Qi W."/>
            <person name="Song R."/>
        </authorList>
    </citation>
    <scope>NUCLEOTIDE SEQUENCE [LARGE SCALE GENOMIC DNA]</scope>
</reference>
<feature type="compositionally biased region" description="Low complexity" evidence="1">
    <location>
        <begin position="339"/>
        <end position="355"/>
    </location>
</feature>
<accession>A0A0G4EZB7</accession>
<sequence>MPVAEAIVAAQVILCFPSVAFACWAGIQLFVEAWIPETDVVSPRPRSTTDGQPKTREGRADELPEADPVESREDVGTTDPNSTGHETLQGTADSGTEQELQAEKAEVAKLQKDKEYLKEQVRFIVYLRRKARRYKSRSRAVHNAIDKLAGVALSCFWTPPSSSSGQSSGWVNPDGWKGNGVPRNMLPRFFKAAAKDKTAMGSLLAKVLSAVNAGVAAAEKAAAAEAAAEAAAGEAAGGGSSEIQSEVHGGSDDSPLLVQQQEPIVASGFGAVADRDGPSSFSMMGMEHDNEPVVSEGLNRSPTMQSLTFSSTRSSLSTASSEGRQQSGLRRTSKVMHNLSGAAQSSSSLSPPDTD</sequence>
<protein>
    <submittedName>
        <fullName evidence="2">Uncharacterized protein</fullName>
    </submittedName>
</protein>
<feature type="compositionally biased region" description="Low complexity" evidence="1">
    <location>
        <begin position="306"/>
        <end position="321"/>
    </location>
</feature>
<evidence type="ECO:0000313" key="2">
    <source>
        <dbReference type="EMBL" id="CEM04658.1"/>
    </source>
</evidence>
<feature type="region of interest" description="Disordered" evidence="1">
    <location>
        <begin position="270"/>
        <end position="355"/>
    </location>
</feature>
<dbReference type="Proteomes" id="UP000041254">
    <property type="component" value="Unassembled WGS sequence"/>
</dbReference>
<dbReference type="AlphaFoldDB" id="A0A0G4EZB7"/>
<keyword evidence="3" id="KW-1185">Reference proteome</keyword>
<evidence type="ECO:0000256" key="1">
    <source>
        <dbReference type="SAM" id="MobiDB-lite"/>
    </source>
</evidence>
<feature type="region of interest" description="Disordered" evidence="1">
    <location>
        <begin position="41"/>
        <end position="102"/>
    </location>
</feature>
<evidence type="ECO:0000313" key="3">
    <source>
        <dbReference type="Proteomes" id="UP000041254"/>
    </source>
</evidence>
<proteinExistence type="predicted"/>
<organism evidence="2 3">
    <name type="scientific">Vitrella brassicaformis (strain CCMP3155)</name>
    <dbReference type="NCBI Taxonomy" id="1169540"/>
    <lineage>
        <taxon>Eukaryota</taxon>
        <taxon>Sar</taxon>
        <taxon>Alveolata</taxon>
        <taxon>Colpodellida</taxon>
        <taxon>Vitrellaceae</taxon>
        <taxon>Vitrella</taxon>
    </lineage>
</organism>